<protein>
    <recommendedName>
        <fullName evidence="7">Gram-positive cocci surface proteins LPxTG domain-containing protein</fullName>
    </recommendedName>
</protein>
<evidence type="ECO:0000313" key="5">
    <source>
        <dbReference type="EMBL" id="KRM19746.1"/>
    </source>
</evidence>
<feature type="region of interest" description="Disordered" evidence="2">
    <location>
        <begin position="808"/>
        <end position="835"/>
    </location>
</feature>
<feature type="chain" id="PRO_5006412826" description="Gram-positive cocci surface proteins LPxTG domain-containing protein" evidence="4">
    <location>
        <begin position="28"/>
        <end position="870"/>
    </location>
</feature>
<evidence type="ECO:0000313" key="6">
    <source>
        <dbReference type="Proteomes" id="UP000051054"/>
    </source>
</evidence>
<evidence type="ECO:0000256" key="1">
    <source>
        <dbReference type="SAM" id="Coils"/>
    </source>
</evidence>
<keyword evidence="3" id="KW-0812">Transmembrane</keyword>
<dbReference type="InterPro" id="IPR027607">
    <property type="entry name" value="Surf_Exclu_SEC10/PgrA"/>
</dbReference>
<evidence type="ECO:0000256" key="4">
    <source>
        <dbReference type="SAM" id="SignalP"/>
    </source>
</evidence>
<proteinExistence type="predicted"/>
<evidence type="ECO:0000256" key="2">
    <source>
        <dbReference type="SAM" id="MobiDB-lite"/>
    </source>
</evidence>
<feature type="coiled-coil region" evidence="1">
    <location>
        <begin position="80"/>
        <end position="157"/>
    </location>
</feature>
<evidence type="ECO:0008006" key="7">
    <source>
        <dbReference type="Google" id="ProtNLM"/>
    </source>
</evidence>
<keyword evidence="6" id="KW-1185">Reference proteome</keyword>
<accession>A0A0R1WPQ1</accession>
<dbReference type="NCBIfam" id="TIGR04320">
    <property type="entry name" value="Surf_Exclu_PgrA"/>
    <property type="match status" value="1"/>
</dbReference>
<dbReference type="AlphaFoldDB" id="A0A0R1WPQ1"/>
<keyword evidence="4" id="KW-0732">Signal</keyword>
<comment type="caution">
    <text evidence="5">The sequence shown here is derived from an EMBL/GenBank/DDBJ whole genome shotgun (WGS) entry which is preliminary data.</text>
</comment>
<keyword evidence="3" id="KW-0472">Membrane</keyword>
<dbReference type="Proteomes" id="UP000051054">
    <property type="component" value="Unassembled WGS sequence"/>
</dbReference>
<reference evidence="5 6" key="1">
    <citation type="journal article" date="2015" name="Genome Announc.">
        <title>Expanding the biotechnology potential of lactobacilli through comparative genomics of 213 strains and associated genera.</title>
        <authorList>
            <person name="Sun Z."/>
            <person name="Harris H.M."/>
            <person name="McCann A."/>
            <person name="Guo C."/>
            <person name="Argimon S."/>
            <person name="Zhang W."/>
            <person name="Yang X."/>
            <person name="Jeffery I.B."/>
            <person name="Cooney J.C."/>
            <person name="Kagawa T.F."/>
            <person name="Liu W."/>
            <person name="Song Y."/>
            <person name="Salvetti E."/>
            <person name="Wrobel A."/>
            <person name="Rasinkangas P."/>
            <person name="Parkhill J."/>
            <person name="Rea M.C."/>
            <person name="O'Sullivan O."/>
            <person name="Ritari J."/>
            <person name="Douillard F.P."/>
            <person name="Paul Ross R."/>
            <person name="Yang R."/>
            <person name="Briner A.E."/>
            <person name="Felis G.E."/>
            <person name="de Vos W.M."/>
            <person name="Barrangou R."/>
            <person name="Klaenhammer T.R."/>
            <person name="Caufield P.W."/>
            <person name="Cui Y."/>
            <person name="Zhang H."/>
            <person name="O'Toole P.W."/>
        </authorList>
    </citation>
    <scope>NUCLEOTIDE SEQUENCE [LARGE SCALE GENOMIC DNA]</scope>
    <source>
        <strain evidence="5 6">DSM 18933</strain>
    </source>
</reference>
<evidence type="ECO:0000256" key="3">
    <source>
        <dbReference type="SAM" id="Phobius"/>
    </source>
</evidence>
<dbReference type="RefSeq" id="WP_056938333.1">
    <property type="nucleotide sequence ID" value="NZ_AZGD01000033.1"/>
</dbReference>
<keyword evidence="1" id="KW-0175">Coiled coil</keyword>
<sequence length="870" mass="95411">MENKKLITVSLLSNAVLMGIAAQKVNADNVNPQVANEQSTQNVVDPKTEYNHVVNNIEAQSQQQVNQANQAYQVTVQNVQQEYNDNVTKLTQDANAQQAELKNQFNIQVNQVNQANVNYSEQENKYLQELEAAQQAVVSEQQQVNDAKVTLDQAQAAAKNTSEYKEAIKKYTTAVPASQVHGVDSSNNPVSAPTYNAENIISSEAQLPTTLVAPQTTAQTRAERSHYMTYYYAPKDDTSAKIYNGNLTDNQKLELADYAVTLVNSWRKAQGLDNVKFNRNVQQATEDLVQVRLANNLDYNHQNFGVRYQKTFLAQGLISTAENLSLDAFGRTAISKGYTTMLELKLAILNTATTMVYMDESPANQGGHTRNFRNAEYMGLALQYNPTSQTPYVLIWEMAKPVNDYLCDYYANVAEKEHDYTTRDVALRAKYVVQQGDYILQSTNKINQALQNGRNAALNLVKSKFEKQQAAYNTAANSLKVATDKYNAAKVALDNFRASKKASVAQANERISSLKDQLSQNLANVQSKLNAAISDAKNEMDKKINLAQQDRDKKITQIAAKKHELIANAQVEMDAKLNKANKPAAKPEVSVVAKVDQRGKVNVTESDDKAAVVAKDSEVKQSKELPKIIYNPIKHDFVVKENTEVKPSSELQKVNSNPVKPTAVVKENTEVKPSSELQKVNSNPVKVAAVVKENTEVKPSSELQKVNNNPVKAAAVVKENAEVKPSSELQKVNNNPVKLAATAKENTAVTAVNNGVQSQQESKDTFNVSHVISNVAKTVTNAPQAVEVVTNQFVPVIKAADTAVTSAQETSAQETKENTPVKQASKSKVKTENVMASNDETTTSVKTVIAGAVAAVIAGMSGLVIKKRNK</sequence>
<keyword evidence="3" id="KW-1133">Transmembrane helix</keyword>
<organism evidence="5 6">
    <name type="scientific">Ligilactobacillus hayakitensis DSM 18933 = JCM 14209</name>
    <dbReference type="NCBI Taxonomy" id="1423755"/>
    <lineage>
        <taxon>Bacteria</taxon>
        <taxon>Bacillati</taxon>
        <taxon>Bacillota</taxon>
        <taxon>Bacilli</taxon>
        <taxon>Lactobacillales</taxon>
        <taxon>Lactobacillaceae</taxon>
        <taxon>Ligilactobacillus</taxon>
    </lineage>
</organism>
<feature type="coiled-coil region" evidence="1">
    <location>
        <begin position="497"/>
        <end position="535"/>
    </location>
</feature>
<feature type="transmembrane region" description="Helical" evidence="3">
    <location>
        <begin position="847"/>
        <end position="865"/>
    </location>
</feature>
<name>A0A0R1WPQ1_9LACO</name>
<dbReference type="PATRIC" id="fig|1423755.3.peg.1435"/>
<feature type="signal peptide" evidence="4">
    <location>
        <begin position="1"/>
        <end position="27"/>
    </location>
</feature>
<dbReference type="EMBL" id="AZGD01000033">
    <property type="protein sequence ID" value="KRM19746.1"/>
    <property type="molecule type" value="Genomic_DNA"/>
</dbReference>
<dbReference type="STRING" id="1423755.FC40_GL001350"/>
<gene>
    <name evidence="5" type="ORF">FC40_GL001350</name>
</gene>